<keyword evidence="2" id="KW-0238">DNA-binding</keyword>
<dbReference type="SUPFAM" id="SSF46689">
    <property type="entry name" value="Homeodomain-like"/>
    <property type="match status" value="2"/>
</dbReference>
<evidence type="ECO:0000256" key="2">
    <source>
        <dbReference type="ARBA" id="ARBA00023125"/>
    </source>
</evidence>
<evidence type="ECO:0000259" key="6">
    <source>
        <dbReference type="PROSITE" id="PS50110"/>
    </source>
</evidence>
<dbReference type="GO" id="GO:0000160">
    <property type="term" value="P:phosphorelay signal transduction system"/>
    <property type="evidence" value="ECO:0007669"/>
    <property type="project" value="InterPro"/>
</dbReference>
<keyword evidence="3" id="KW-0804">Transcription</keyword>
<dbReference type="GO" id="GO:0043565">
    <property type="term" value="F:sequence-specific DNA binding"/>
    <property type="evidence" value="ECO:0007669"/>
    <property type="project" value="InterPro"/>
</dbReference>
<dbReference type="RefSeq" id="WP_168906700.1">
    <property type="nucleotide sequence ID" value="NZ_CP051428.1"/>
</dbReference>
<dbReference type="Pfam" id="PF12833">
    <property type="entry name" value="HTH_18"/>
    <property type="match status" value="1"/>
</dbReference>
<dbReference type="AlphaFoldDB" id="A0A6H2GUH6"/>
<dbReference type="SUPFAM" id="SSF52172">
    <property type="entry name" value="CheY-like"/>
    <property type="match status" value="1"/>
</dbReference>
<accession>A0A6H2GUH6</accession>
<feature type="domain" description="HTH araC/xylS-type" evidence="5">
    <location>
        <begin position="158"/>
        <end position="256"/>
    </location>
</feature>
<dbReference type="InterPro" id="IPR020449">
    <property type="entry name" value="Tscrpt_reg_AraC-type_HTH"/>
</dbReference>
<gene>
    <name evidence="7" type="ORF">HGI30_05355</name>
</gene>
<dbReference type="GO" id="GO:0003700">
    <property type="term" value="F:DNA-binding transcription factor activity"/>
    <property type="evidence" value="ECO:0007669"/>
    <property type="project" value="InterPro"/>
</dbReference>
<name>A0A6H2GUH6_9BACL</name>
<dbReference type="Gene3D" id="1.10.10.60">
    <property type="entry name" value="Homeodomain-like"/>
    <property type="match status" value="2"/>
</dbReference>
<dbReference type="InterPro" id="IPR009057">
    <property type="entry name" value="Homeodomain-like_sf"/>
</dbReference>
<proteinExistence type="predicted"/>
<dbReference type="SMART" id="SM00342">
    <property type="entry name" value="HTH_ARAC"/>
    <property type="match status" value="1"/>
</dbReference>
<dbReference type="KEGG" id="palr:HGI30_05355"/>
<dbReference type="EMBL" id="CP051428">
    <property type="protein sequence ID" value="QJC51045.1"/>
    <property type="molecule type" value="Genomic_DNA"/>
</dbReference>
<sequence>MKNRLTVLIVDDEPRTRQGLAKTLEGWAEGRFDIFSAENGDEALELAAERPIHLLLTDIRMPEMNGLELIRAIKERGSDPVAVLLSGYSEFDYAQEGIRLGVVNYLLKPVTRAKLLEAVEQALQIIEERRRRGAIEKIVDLELAGIKEEDRLVPQPVQDAIRFIEDNVRAPLTLREVAEHVHLNPSYFSSLFKEKTGMTFSQFVARSKLQAAKKLLYSTGLPVGEIAEQVGYQTAKYFITLFKEYEGMTPSQYRRSLSEDADT</sequence>
<keyword evidence="8" id="KW-1185">Reference proteome</keyword>
<dbReference type="PANTHER" id="PTHR43280:SF28">
    <property type="entry name" value="HTH-TYPE TRANSCRIPTIONAL ACTIVATOR RHAS"/>
    <property type="match status" value="1"/>
</dbReference>
<keyword evidence="1" id="KW-0805">Transcription regulation</keyword>
<dbReference type="Proteomes" id="UP000502136">
    <property type="component" value="Chromosome"/>
</dbReference>
<dbReference type="InterPro" id="IPR001789">
    <property type="entry name" value="Sig_transdc_resp-reg_receiver"/>
</dbReference>
<dbReference type="InterPro" id="IPR018060">
    <property type="entry name" value="HTH_AraC"/>
</dbReference>
<dbReference type="Pfam" id="PF00072">
    <property type="entry name" value="Response_reg"/>
    <property type="match status" value="1"/>
</dbReference>
<dbReference type="PROSITE" id="PS50110">
    <property type="entry name" value="RESPONSE_REGULATORY"/>
    <property type="match status" value="1"/>
</dbReference>
<evidence type="ECO:0000259" key="5">
    <source>
        <dbReference type="PROSITE" id="PS01124"/>
    </source>
</evidence>
<dbReference type="InterPro" id="IPR018062">
    <property type="entry name" value="HTH_AraC-typ_CS"/>
</dbReference>
<organism evidence="7 8">
    <name type="scientific">Paenibacillus albicereus</name>
    <dbReference type="NCBI Taxonomy" id="2726185"/>
    <lineage>
        <taxon>Bacteria</taxon>
        <taxon>Bacillati</taxon>
        <taxon>Bacillota</taxon>
        <taxon>Bacilli</taxon>
        <taxon>Bacillales</taxon>
        <taxon>Paenibacillaceae</taxon>
        <taxon>Paenibacillus</taxon>
    </lineage>
</organism>
<dbReference type="PANTHER" id="PTHR43280">
    <property type="entry name" value="ARAC-FAMILY TRANSCRIPTIONAL REGULATOR"/>
    <property type="match status" value="1"/>
</dbReference>
<evidence type="ECO:0000256" key="1">
    <source>
        <dbReference type="ARBA" id="ARBA00023015"/>
    </source>
</evidence>
<evidence type="ECO:0000256" key="3">
    <source>
        <dbReference type="ARBA" id="ARBA00023163"/>
    </source>
</evidence>
<feature type="domain" description="Response regulatory" evidence="6">
    <location>
        <begin position="6"/>
        <end position="123"/>
    </location>
</feature>
<evidence type="ECO:0000313" key="8">
    <source>
        <dbReference type="Proteomes" id="UP000502136"/>
    </source>
</evidence>
<reference evidence="7 8" key="1">
    <citation type="submission" date="2020-04" db="EMBL/GenBank/DDBJ databases">
        <title>Novel Paenibacillus strain UniB2 isolated from commercial digestive syrup.</title>
        <authorList>
            <person name="Thorat V."/>
            <person name="Kirdat K."/>
            <person name="Tiwarekar B."/>
            <person name="Yadav A."/>
        </authorList>
    </citation>
    <scope>NUCLEOTIDE SEQUENCE [LARGE SCALE GENOMIC DNA]</scope>
    <source>
        <strain evidence="7 8">UniB2</strain>
    </source>
</reference>
<dbReference type="SMART" id="SM00448">
    <property type="entry name" value="REC"/>
    <property type="match status" value="1"/>
</dbReference>
<dbReference type="CDD" id="cd17536">
    <property type="entry name" value="REC_YesN-like"/>
    <property type="match status" value="1"/>
</dbReference>
<evidence type="ECO:0000256" key="4">
    <source>
        <dbReference type="PROSITE-ProRule" id="PRU00169"/>
    </source>
</evidence>
<feature type="modified residue" description="4-aspartylphosphate" evidence="4">
    <location>
        <position position="58"/>
    </location>
</feature>
<dbReference type="Gene3D" id="3.40.50.2300">
    <property type="match status" value="1"/>
</dbReference>
<dbReference type="PROSITE" id="PS01124">
    <property type="entry name" value="HTH_ARAC_FAMILY_2"/>
    <property type="match status" value="1"/>
</dbReference>
<dbReference type="PRINTS" id="PR00032">
    <property type="entry name" value="HTHARAC"/>
</dbReference>
<keyword evidence="4" id="KW-0597">Phosphoprotein</keyword>
<dbReference type="InterPro" id="IPR011006">
    <property type="entry name" value="CheY-like_superfamily"/>
</dbReference>
<protein>
    <submittedName>
        <fullName evidence="7">Response regulator</fullName>
    </submittedName>
</protein>
<dbReference type="PROSITE" id="PS00041">
    <property type="entry name" value="HTH_ARAC_FAMILY_1"/>
    <property type="match status" value="1"/>
</dbReference>
<evidence type="ECO:0000313" key="7">
    <source>
        <dbReference type="EMBL" id="QJC51045.1"/>
    </source>
</evidence>